<feature type="transmembrane region" description="Helical" evidence="1">
    <location>
        <begin position="41"/>
        <end position="58"/>
    </location>
</feature>
<dbReference type="RefSeq" id="WP_154738798.1">
    <property type="nucleotide sequence ID" value="NZ_WMBQ01000001.1"/>
</dbReference>
<accession>A0A6I3KFK1</accession>
<evidence type="ECO:0000256" key="1">
    <source>
        <dbReference type="SAM" id="Phobius"/>
    </source>
</evidence>
<name>A0A6I3KFK1_9HYPH</name>
<keyword evidence="1" id="KW-0812">Transmembrane</keyword>
<comment type="caution">
    <text evidence="2">The sequence shown here is derived from an EMBL/GenBank/DDBJ whole genome shotgun (WGS) entry which is preliminary data.</text>
</comment>
<evidence type="ECO:0000313" key="2">
    <source>
        <dbReference type="EMBL" id="MTD94365.1"/>
    </source>
</evidence>
<keyword evidence="1" id="KW-1133">Transmembrane helix</keyword>
<dbReference type="AlphaFoldDB" id="A0A6I3KFK1"/>
<proteinExistence type="predicted"/>
<dbReference type="EMBL" id="WMBQ01000001">
    <property type="protein sequence ID" value="MTD94365.1"/>
    <property type="molecule type" value="Genomic_DNA"/>
</dbReference>
<keyword evidence="1" id="KW-0472">Membrane</keyword>
<dbReference type="Proteomes" id="UP000440694">
    <property type="component" value="Unassembled WGS sequence"/>
</dbReference>
<sequence length="72" mass="7882">MSRTPEVIINRPLQVLHRCLGFAGALFLLVAVLALAQGGNFIGPLILSILAFAVCSKIKFRWEKQAEVGVFK</sequence>
<feature type="transmembrane region" description="Helical" evidence="1">
    <location>
        <begin position="15"/>
        <end position="35"/>
    </location>
</feature>
<reference evidence="2 3" key="1">
    <citation type="submission" date="2019-11" db="EMBL/GenBank/DDBJ databases">
        <title>Identification of a novel strain.</title>
        <authorList>
            <person name="Xu Q."/>
            <person name="Wang G."/>
        </authorList>
    </citation>
    <scope>NUCLEOTIDE SEQUENCE [LARGE SCALE GENOMIC DNA]</scope>
    <source>
        <strain evidence="3">xq</strain>
    </source>
</reference>
<evidence type="ECO:0000313" key="3">
    <source>
        <dbReference type="Proteomes" id="UP000440694"/>
    </source>
</evidence>
<protein>
    <submittedName>
        <fullName evidence="2">Uncharacterized protein</fullName>
    </submittedName>
</protein>
<gene>
    <name evidence="2" type="ORF">GIW81_08460</name>
</gene>
<organism evidence="2 3">
    <name type="scientific">Hyphomicrobium album</name>
    <dbReference type="NCBI Taxonomy" id="2665159"/>
    <lineage>
        <taxon>Bacteria</taxon>
        <taxon>Pseudomonadati</taxon>
        <taxon>Pseudomonadota</taxon>
        <taxon>Alphaproteobacteria</taxon>
        <taxon>Hyphomicrobiales</taxon>
        <taxon>Hyphomicrobiaceae</taxon>
        <taxon>Hyphomicrobium</taxon>
    </lineage>
</organism>
<keyword evidence="3" id="KW-1185">Reference proteome</keyword>